<name>A0A8J4H360_9BACL</name>
<protein>
    <recommendedName>
        <fullName evidence="1">Peptidase M20 domain-containing protein 2</fullName>
    </recommendedName>
</protein>
<dbReference type="GO" id="GO:0016805">
    <property type="term" value="F:dipeptidase activity"/>
    <property type="evidence" value="ECO:0007669"/>
    <property type="project" value="InterPro"/>
</dbReference>
<dbReference type="SUPFAM" id="SSF53187">
    <property type="entry name" value="Zn-dependent exopeptidases"/>
    <property type="match status" value="1"/>
</dbReference>
<dbReference type="InterPro" id="IPR011650">
    <property type="entry name" value="Peptidase_M20_dimer"/>
</dbReference>
<dbReference type="Pfam" id="PF07687">
    <property type="entry name" value="M20_dimer"/>
    <property type="match status" value="1"/>
</dbReference>
<dbReference type="GO" id="GO:0005737">
    <property type="term" value="C:cytoplasm"/>
    <property type="evidence" value="ECO:0007669"/>
    <property type="project" value="TreeGrafter"/>
</dbReference>
<dbReference type="GO" id="GO:0046657">
    <property type="term" value="P:folic acid catabolic process"/>
    <property type="evidence" value="ECO:0007669"/>
    <property type="project" value="TreeGrafter"/>
</dbReference>
<dbReference type="InterPro" id="IPR017144">
    <property type="entry name" value="Xaa-Arg_dipeptidase"/>
</dbReference>
<dbReference type="Pfam" id="PF01546">
    <property type="entry name" value="Peptidase_M20"/>
    <property type="match status" value="1"/>
</dbReference>
<dbReference type="FunFam" id="3.30.70.360:FF:000004">
    <property type="entry name" value="Peptidase M20 domain-containing protein 2"/>
    <property type="match status" value="1"/>
</dbReference>
<dbReference type="SUPFAM" id="SSF55031">
    <property type="entry name" value="Bacterial exopeptidase dimerisation domain"/>
    <property type="match status" value="1"/>
</dbReference>
<proteinExistence type="inferred from homology"/>
<comment type="caution">
    <text evidence="3">The sequence shown here is derived from an EMBL/GenBank/DDBJ whole genome shotgun (WGS) entry which is preliminary data.</text>
</comment>
<dbReference type="InterPro" id="IPR002933">
    <property type="entry name" value="Peptidase_M20"/>
</dbReference>
<dbReference type="InterPro" id="IPR017439">
    <property type="entry name" value="Amidohydrolase"/>
</dbReference>
<keyword evidence="4" id="KW-1185">Reference proteome</keyword>
<feature type="domain" description="Peptidase M20 dimerisation" evidence="2">
    <location>
        <begin position="174"/>
        <end position="261"/>
    </location>
</feature>
<evidence type="ECO:0000256" key="1">
    <source>
        <dbReference type="PIRNR" id="PIRNR037226"/>
    </source>
</evidence>
<evidence type="ECO:0000313" key="4">
    <source>
        <dbReference type="Proteomes" id="UP000677918"/>
    </source>
</evidence>
<dbReference type="InterPro" id="IPR052030">
    <property type="entry name" value="Peptidase_M20/M20A_hydrolases"/>
</dbReference>
<dbReference type="GO" id="GO:0071713">
    <property type="term" value="F:para-aminobenzoyl-glutamate hydrolase activity"/>
    <property type="evidence" value="ECO:0007669"/>
    <property type="project" value="TreeGrafter"/>
</dbReference>
<evidence type="ECO:0000259" key="2">
    <source>
        <dbReference type="Pfam" id="PF07687"/>
    </source>
</evidence>
<dbReference type="Proteomes" id="UP000677918">
    <property type="component" value="Unassembled WGS sequence"/>
</dbReference>
<dbReference type="CDD" id="cd05672">
    <property type="entry name" value="M20_ACY1L2-like"/>
    <property type="match status" value="1"/>
</dbReference>
<reference evidence="3" key="1">
    <citation type="submission" date="2021-04" db="EMBL/GenBank/DDBJ databases">
        <title>Draft genome sequence of Xylanibacillus composti strain K13.</title>
        <authorList>
            <person name="Uke A."/>
            <person name="Chhe C."/>
            <person name="Baramee S."/>
            <person name="Kosugi A."/>
        </authorList>
    </citation>
    <scope>NUCLEOTIDE SEQUENCE</scope>
    <source>
        <strain evidence="3">K13</strain>
    </source>
</reference>
<evidence type="ECO:0000313" key="3">
    <source>
        <dbReference type="EMBL" id="GIQ70127.1"/>
    </source>
</evidence>
<sequence length="393" mass="42302">MLKAATARFLDEHRSEFAAVSKAIWENPELGHREFYASSLLTDLLAKFGFAVNQGTAGMETAFTAVYDSGKEGPVLGYLSEYDALPGLGHACGHNLIGVASAAAAIALREAIDAYGGKAVVFGTPAEETNGAKVTMAEQGLFDQVDAVMMVHPLSHYERSGSSMAMEALQFDYFGKAAHAAANPEDGINALDAVIQLFNGVNALRQQLPDGVRVHGIISNGGEAPNIIPDFAQAKFYVRAANKRTLQDMVDKVKRCADAAALSAGCRIQVSNYELSYDDMRTNSVLSQQFTDNLIQLGVKPDDVKEGQPGGSIDLGNVSYRTAAIHPYIQIADCPFALHTPEFRAAAGSERGMDAMILGAKALAWTGCDLLEDRTLLQRVRDEFQHFSSPRHI</sequence>
<accession>A0A8J4H360</accession>
<dbReference type="PANTHER" id="PTHR30575">
    <property type="entry name" value="PEPTIDASE M20"/>
    <property type="match status" value="1"/>
</dbReference>
<dbReference type="AlphaFoldDB" id="A0A8J4H360"/>
<comment type="similarity">
    <text evidence="1">Belongs to the peptidase M20A family.</text>
</comment>
<gene>
    <name evidence="3" type="ORF">XYCOK13_29510</name>
</gene>
<dbReference type="Gene3D" id="3.40.630.10">
    <property type="entry name" value="Zn peptidases"/>
    <property type="match status" value="1"/>
</dbReference>
<dbReference type="PANTHER" id="PTHR30575:SF0">
    <property type="entry name" value="XAA-ARG DIPEPTIDASE"/>
    <property type="match status" value="1"/>
</dbReference>
<dbReference type="EMBL" id="BOVK01000041">
    <property type="protein sequence ID" value="GIQ70127.1"/>
    <property type="molecule type" value="Genomic_DNA"/>
</dbReference>
<dbReference type="PIRSF" id="PIRSF037226">
    <property type="entry name" value="Amidohydrolase_ACY1L2_prd"/>
    <property type="match status" value="1"/>
</dbReference>
<dbReference type="Gene3D" id="3.30.70.360">
    <property type="match status" value="1"/>
</dbReference>
<organism evidence="3 4">
    <name type="scientific">Xylanibacillus composti</name>
    <dbReference type="NCBI Taxonomy" id="1572762"/>
    <lineage>
        <taxon>Bacteria</taxon>
        <taxon>Bacillati</taxon>
        <taxon>Bacillota</taxon>
        <taxon>Bacilli</taxon>
        <taxon>Bacillales</taxon>
        <taxon>Paenibacillaceae</taxon>
        <taxon>Xylanibacillus</taxon>
    </lineage>
</organism>
<dbReference type="InterPro" id="IPR036264">
    <property type="entry name" value="Bact_exopeptidase_dim_dom"/>
</dbReference>
<dbReference type="NCBIfam" id="TIGR01891">
    <property type="entry name" value="amidohydrolases"/>
    <property type="match status" value="1"/>
</dbReference>